<organism evidence="1 2">
    <name type="scientific">Scytonema hofmannii PCC 7110</name>
    <dbReference type="NCBI Taxonomy" id="128403"/>
    <lineage>
        <taxon>Bacteria</taxon>
        <taxon>Bacillati</taxon>
        <taxon>Cyanobacteriota</taxon>
        <taxon>Cyanophyceae</taxon>
        <taxon>Nostocales</taxon>
        <taxon>Scytonemataceae</taxon>
        <taxon>Scytonema</taxon>
    </lineage>
</organism>
<evidence type="ECO:0000313" key="2">
    <source>
        <dbReference type="Proteomes" id="UP000076925"/>
    </source>
</evidence>
<gene>
    <name evidence="1" type="ORF">WA1_47790</name>
</gene>
<name>A0A139WY05_9CYAN</name>
<keyword evidence="2" id="KW-1185">Reference proteome</keyword>
<dbReference type="STRING" id="128403.WA1_47790"/>
<protein>
    <submittedName>
        <fullName evidence="1">Uncharacterized protein</fullName>
    </submittedName>
</protein>
<dbReference type="RefSeq" id="WP_017747478.1">
    <property type="nucleotide sequence ID" value="NZ_KQ976354.1"/>
</dbReference>
<reference evidence="1 2" key="1">
    <citation type="journal article" date="2013" name="Genome Biol. Evol.">
        <title>Genomes of Stigonematalean cyanobacteria (subsection V) and the evolution of oxygenic photosynthesis from prokaryotes to plastids.</title>
        <authorList>
            <person name="Dagan T."/>
            <person name="Roettger M."/>
            <person name="Stucken K."/>
            <person name="Landan G."/>
            <person name="Koch R."/>
            <person name="Major P."/>
            <person name="Gould S.B."/>
            <person name="Goremykin V.V."/>
            <person name="Rippka R."/>
            <person name="Tandeau de Marsac N."/>
            <person name="Gugger M."/>
            <person name="Lockhart P.J."/>
            <person name="Allen J.F."/>
            <person name="Brune I."/>
            <person name="Maus I."/>
            <person name="Puhler A."/>
            <person name="Martin W.F."/>
        </authorList>
    </citation>
    <scope>NUCLEOTIDE SEQUENCE [LARGE SCALE GENOMIC DNA]</scope>
    <source>
        <strain evidence="1 2">PCC 7110</strain>
    </source>
</reference>
<comment type="caution">
    <text evidence="1">The sequence shown here is derived from an EMBL/GenBank/DDBJ whole genome shotgun (WGS) entry which is preliminary data.</text>
</comment>
<dbReference type="Proteomes" id="UP000076925">
    <property type="component" value="Unassembled WGS sequence"/>
</dbReference>
<dbReference type="AlphaFoldDB" id="A0A139WY05"/>
<sequence length="84" mass="9999">MEMKVRGIKRGQTIELLQDVSVPDGTEVMVEIREAHLISDEERLHKLKEFFETDWEGKEDFIKTMEELEKEKNAEWQRLYGQSS</sequence>
<accession>A0A139WY05</accession>
<proteinExistence type="predicted"/>
<dbReference type="EMBL" id="ANNX02000047">
    <property type="protein sequence ID" value="KYC37324.1"/>
    <property type="molecule type" value="Genomic_DNA"/>
</dbReference>
<evidence type="ECO:0000313" key="1">
    <source>
        <dbReference type="EMBL" id="KYC37324.1"/>
    </source>
</evidence>